<dbReference type="Proteomes" id="UP000554482">
    <property type="component" value="Unassembled WGS sequence"/>
</dbReference>
<sequence>MIQSLLGISTKTAARKNRRGEVLKFNLTFGRGGGRPKFKLLCFPARENKEGWAEMGAKLLQLLEVDAGFGGANVFKREEGMKPPPQIDNFAVRNSSSVRVEIKSRGPVTNGEEWARAVICSSTDSEVDWIWVKEKVDSRFLGGCLRVLDNGEAVLMMKTVREAEQIAEFTPLWTESGVVTFRRWRPNEGSLDLVHERVNNFWISFKGIPLHLRNKAVVESLASACGSLIQIDEDSLTFGCGTQRAKLKGEGKRPLPRSVWLEEKS</sequence>
<gene>
    <name evidence="1" type="ORF">FRX31_009423</name>
</gene>
<protein>
    <recommendedName>
        <fullName evidence="3">DUF4283 domain-containing protein</fullName>
    </recommendedName>
</protein>
<reference evidence="1 2" key="1">
    <citation type="submission" date="2020-06" db="EMBL/GenBank/DDBJ databases">
        <title>Transcriptomic and genomic resources for Thalictrum thalictroides and T. hernandezii: Facilitating candidate gene discovery in an emerging model plant lineage.</title>
        <authorList>
            <person name="Arias T."/>
            <person name="Riano-Pachon D.M."/>
            <person name="Di Stilio V.S."/>
        </authorList>
    </citation>
    <scope>NUCLEOTIDE SEQUENCE [LARGE SCALE GENOMIC DNA]</scope>
    <source>
        <strain evidence="2">cv. WT478/WT964</strain>
        <tissue evidence="1">Leaves</tissue>
    </source>
</reference>
<organism evidence="1 2">
    <name type="scientific">Thalictrum thalictroides</name>
    <name type="common">Rue-anemone</name>
    <name type="synonym">Anemone thalictroides</name>
    <dbReference type="NCBI Taxonomy" id="46969"/>
    <lineage>
        <taxon>Eukaryota</taxon>
        <taxon>Viridiplantae</taxon>
        <taxon>Streptophyta</taxon>
        <taxon>Embryophyta</taxon>
        <taxon>Tracheophyta</taxon>
        <taxon>Spermatophyta</taxon>
        <taxon>Magnoliopsida</taxon>
        <taxon>Ranunculales</taxon>
        <taxon>Ranunculaceae</taxon>
        <taxon>Thalictroideae</taxon>
        <taxon>Thalictrum</taxon>
    </lineage>
</organism>
<comment type="caution">
    <text evidence="1">The sequence shown here is derived from an EMBL/GenBank/DDBJ whole genome shotgun (WGS) entry which is preliminary data.</text>
</comment>
<dbReference type="AlphaFoldDB" id="A0A7J6WWE2"/>
<evidence type="ECO:0000313" key="2">
    <source>
        <dbReference type="Proteomes" id="UP000554482"/>
    </source>
</evidence>
<accession>A0A7J6WWE2</accession>
<dbReference type="OrthoDB" id="2005407at2759"/>
<dbReference type="EMBL" id="JABWDY010010023">
    <property type="protein sequence ID" value="KAF5200988.1"/>
    <property type="molecule type" value="Genomic_DNA"/>
</dbReference>
<evidence type="ECO:0008006" key="3">
    <source>
        <dbReference type="Google" id="ProtNLM"/>
    </source>
</evidence>
<evidence type="ECO:0000313" key="1">
    <source>
        <dbReference type="EMBL" id="KAF5200988.1"/>
    </source>
</evidence>
<proteinExistence type="predicted"/>
<name>A0A7J6WWE2_THATH</name>
<keyword evidence="2" id="KW-1185">Reference proteome</keyword>